<keyword evidence="3" id="KW-1185">Reference proteome</keyword>
<keyword evidence="1" id="KW-1133">Transmembrane helix</keyword>
<evidence type="ECO:0000313" key="2">
    <source>
        <dbReference type="EMBL" id="BDG70363.1"/>
    </source>
</evidence>
<sequence length="199" mass="20820">MAGGLGEILGGVATALLALGLAVLLARLAGAAFAIAAPHDAEAVPLLRLLAIWSGFSFGLALVLAAPHSAMFTPGRLLAAEGPWSEGLPTLLGTHALPHAESFAALPGALMGASVATAILAWLALLGFAHGSLTALRLWRGRPRRRAFAAFLMLVLHTALLAHYSAYLLGWFAAQLGPWLFALALLAFQHWRYAVRPAH</sequence>
<gene>
    <name evidence="2" type="ORF">Rmf_02920</name>
</gene>
<evidence type="ECO:0000256" key="1">
    <source>
        <dbReference type="SAM" id="Phobius"/>
    </source>
</evidence>
<evidence type="ECO:0008006" key="4">
    <source>
        <dbReference type="Google" id="ProtNLM"/>
    </source>
</evidence>
<name>A0ABM7XY64_9PROT</name>
<dbReference type="Proteomes" id="UP000831327">
    <property type="component" value="Chromosome"/>
</dbReference>
<accession>A0ABM7XY64</accession>
<reference evidence="2 3" key="1">
    <citation type="journal article" date="2016" name="Microbes Environ.">
        <title>Phylogenetically diverse aerobic anoxygenic phototrophic bacteria isolated from epilithic biofilms in Tama river, Japan.</title>
        <authorList>
            <person name="Hirose S."/>
            <person name="Matsuura K."/>
            <person name="Haruta S."/>
        </authorList>
    </citation>
    <scope>NUCLEOTIDE SEQUENCE [LARGE SCALE GENOMIC DNA]</scope>
    <source>
        <strain evidence="2 3">S08</strain>
    </source>
</reference>
<evidence type="ECO:0000313" key="3">
    <source>
        <dbReference type="Proteomes" id="UP000831327"/>
    </source>
</evidence>
<organism evidence="2 3">
    <name type="scientific">Roseomonas fluvialis</name>
    <dbReference type="NCBI Taxonomy" id="1750527"/>
    <lineage>
        <taxon>Bacteria</taxon>
        <taxon>Pseudomonadati</taxon>
        <taxon>Pseudomonadota</taxon>
        <taxon>Alphaproteobacteria</taxon>
        <taxon>Acetobacterales</taxon>
        <taxon>Roseomonadaceae</taxon>
        <taxon>Roseomonas</taxon>
    </lineage>
</organism>
<feature type="transmembrane region" description="Helical" evidence="1">
    <location>
        <begin position="46"/>
        <end position="66"/>
    </location>
</feature>
<keyword evidence="1" id="KW-0812">Transmembrane</keyword>
<feature type="transmembrane region" description="Helical" evidence="1">
    <location>
        <begin position="170"/>
        <end position="188"/>
    </location>
</feature>
<feature type="transmembrane region" description="Helical" evidence="1">
    <location>
        <begin position="12"/>
        <end position="34"/>
    </location>
</feature>
<protein>
    <recommendedName>
        <fullName evidence="4">Ferric oxidoreductase domain-containing protein</fullName>
    </recommendedName>
</protein>
<feature type="transmembrane region" description="Helical" evidence="1">
    <location>
        <begin position="147"/>
        <end position="164"/>
    </location>
</feature>
<keyword evidence="1" id="KW-0472">Membrane</keyword>
<proteinExistence type="predicted"/>
<dbReference type="EMBL" id="AP025637">
    <property type="protein sequence ID" value="BDG70363.1"/>
    <property type="molecule type" value="Genomic_DNA"/>
</dbReference>
<dbReference type="RefSeq" id="WP_244457698.1">
    <property type="nucleotide sequence ID" value="NZ_AP025637.1"/>
</dbReference>
<feature type="transmembrane region" description="Helical" evidence="1">
    <location>
        <begin position="103"/>
        <end position="126"/>
    </location>
</feature>